<comment type="caution">
    <text evidence="2">The sequence shown here is derived from an EMBL/GenBank/DDBJ whole genome shotgun (WGS) entry which is preliminary data.</text>
</comment>
<dbReference type="Proteomes" id="UP000218810">
    <property type="component" value="Unassembled WGS sequence"/>
</dbReference>
<feature type="compositionally biased region" description="Low complexity" evidence="1">
    <location>
        <begin position="291"/>
        <end position="303"/>
    </location>
</feature>
<protein>
    <recommendedName>
        <fullName evidence="4">DUF3027 domain-containing protein</fullName>
    </recommendedName>
</protein>
<dbReference type="AlphaFoldDB" id="A0A2A2WRD3"/>
<dbReference type="OrthoDB" id="3210158at2"/>
<dbReference type="EMBL" id="NTGA01000013">
    <property type="protein sequence ID" value="PAY23721.1"/>
    <property type="molecule type" value="Genomic_DNA"/>
</dbReference>
<evidence type="ECO:0000256" key="1">
    <source>
        <dbReference type="SAM" id="MobiDB-lite"/>
    </source>
</evidence>
<proteinExistence type="predicted"/>
<dbReference type="Pfam" id="PF11228">
    <property type="entry name" value="DUF3027"/>
    <property type="match status" value="1"/>
</dbReference>
<evidence type="ECO:0008006" key="4">
    <source>
        <dbReference type="Google" id="ProtNLM"/>
    </source>
</evidence>
<organism evidence="2 3">
    <name type="scientific">Dietzia natronolimnaea</name>
    <dbReference type="NCBI Taxonomy" id="161920"/>
    <lineage>
        <taxon>Bacteria</taxon>
        <taxon>Bacillati</taxon>
        <taxon>Actinomycetota</taxon>
        <taxon>Actinomycetes</taxon>
        <taxon>Mycobacteriales</taxon>
        <taxon>Dietziaceae</taxon>
        <taxon>Dietzia</taxon>
    </lineage>
</organism>
<dbReference type="InterPro" id="IPR021391">
    <property type="entry name" value="DUF3027"/>
</dbReference>
<keyword evidence="3" id="KW-1185">Reference proteome</keyword>
<gene>
    <name evidence="2" type="ORF">CEY15_07470</name>
</gene>
<feature type="region of interest" description="Disordered" evidence="1">
    <location>
        <begin position="291"/>
        <end position="313"/>
    </location>
</feature>
<accession>A0A2A2WRD3</accession>
<reference evidence="3" key="1">
    <citation type="submission" date="2017-09" db="EMBL/GenBank/DDBJ databases">
        <authorList>
            <person name="Zhang Y."/>
            <person name="Huang X."/>
            <person name="Liu J."/>
            <person name="Lu L."/>
            <person name="Peng K."/>
        </authorList>
    </citation>
    <scope>NUCLEOTIDE SEQUENCE [LARGE SCALE GENOMIC DNA]</scope>
    <source>
        <strain evidence="3">S-XJ-1</strain>
    </source>
</reference>
<name>A0A2A2WRD3_9ACTN</name>
<sequence>MPYCGPNRDVVVMTRIMGRVNTEVDTDQEADPVSTDQASGFDEALRERLASGVDVARSAVEEFATDGVGEHLGSVVEAPFTTTHRFASDLAGYRGWYWACVLALVPGGEVTVDEISLLPGPGSVVAPEWVPWEKRIRPGDLGAGDLLPPAEDDERLVPGQLLTGDDELDEVAGPVGLGRPRHLSREGRSAAAARWAAARGPDSEIARGAKHHCGSCGFLLPISGSLGAMFGVCANEYSADGQVVHLQYGCGAHSEVQVATESTAPATEAYDDAAVDVVVLPQQLAASAARARGAAEAQDQAGETGRAITPDQV</sequence>
<evidence type="ECO:0000313" key="2">
    <source>
        <dbReference type="EMBL" id="PAY23721.1"/>
    </source>
</evidence>
<evidence type="ECO:0000313" key="3">
    <source>
        <dbReference type="Proteomes" id="UP000218810"/>
    </source>
</evidence>